<feature type="coiled-coil region" evidence="1">
    <location>
        <begin position="55"/>
        <end position="90"/>
    </location>
</feature>
<keyword evidence="1" id="KW-0175">Coiled coil</keyword>
<proteinExistence type="predicted"/>
<sequence length="186" mass="22234">MSKRLCSQLEQEIPEDVCCEIHLDPPQLFCHDDQITICDKYFKSQEHKNHVVYGVQEAAENYRKLFQEILNTLKEELEVTKSILADEQGRMVMMQEEEQNFKVMIESEYRIRWRNRVDNASMNLTEPEKRNERESRFFASLTTKGAYDLDHRINVERNSPEMLYWPEEYVKSAKNFAPRPCTRESM</sequence>
<evidence type="ECO:0000256" key="1">
    <source>
        <dbReference type="SAM" id="Coils"/>
    </source>
</evidence>
<evidence type="ECO:0000313" key="2">
    <source>
        <dbReference type="EMBL" id="TKC40906.1"/>
    </source>
</evidence>
<dbReference type="AlphaFoldDB" id="A0A4U1EXI9"/>
<dbReference type="InterPro" id="IPR050143">
    <property type="entry name" value="TRIM/RBCC"/>
</dbReference>
<accession>A0A4U1EXI9</accession>
<dbReference type="PANTHER" id="PTHR24103">
    <property type="entry name" value="E3 UBIQUITIN-PROTEIN LIGASE TRIM"/>
    <property type="match status" value="1"/>
</dbReference>
<dbReference type="Proteomes" id="UP000308365">
    <property type="component" value="Unassembled WGS sequence"/>
</dbReference>
<dbReference type="Gene3D" id="3.30.160.60">
    <property type="entry name" value="Classic Zinc Finger"/>
    <property type="match status" value="1"/>
</dbReference>
<evidence type="ECO:0000313" key="3">
    <source>
        <dbReference type="Proteomes" id="UP000308365"/>
    </source>
</evidence>
<organism evidence="2 3">
    <name type="scientific">Monodon monoceros</name>
    <name type="common">Narwhal</name>
    <name type="synonym">Ceratodon monodon</name>
    <dbReference type="NCBI Taxonomy" id="40151"/>
    <lineage>
        <taxon>Eukaryota</taxon>
        <taxon>Metazoa</taxon>
        <taxon>Chordata</taxon>
        <taxon>Craniata</taxon>
        <taxon>Vertebrata</taxon>
        <taxon>Euteleostomi</taxon>
        <taxon>Mammalia</taxon>
        <taxon>Eutheria</taxon>
        <taxon>Laurasiatheria</taxon>
        <taxon>Artiodactyla</taxon>
        <taxon>Whippomorpha</taxon>
        <taxon>Cetacea</taxon>
        <taxon>Odontoceti</taxon>
        <taxon>Monodontidae</taxon>
        <taxon>Monodon</taxon>
    </lineage>
</organism>
<protein>
    <recommendedName>
        <fullName evidence="4">B box-type domain-containing protein</fullName>
    </recommendedName>
</protein>
<comment type="caution">
    <text evidence="2">The sequence shown here is derived from an EMBL/GenBank/DDBJ whole genome shotgun (WGS) entry which is preliminary data.</text>
</comment>
<name>A0A4U1EXI9_MONMO</name>
<evidence type="ECO:0008006" key="4">
    <source>
        <dbReference type="Google" id="ProtNLM"/>
    </source>
</evidence>
<reference evidence="3" key="1">
    <citation type="journal article" date="2019" name="IScience">
        <title>Narwhal Genome Reveals Long-Term Low Genetic Diversity despite Current Large Abundance Size.</title>
        <authorList>
            <person name="Westbury M.V."/>
            <person name="Petersen B."/>
            <person name="Garde E."/>
            <person name="Heide-Jorgensen M.P."/>
            <person name="Lorenzen E.D."/>
        </authorList>
    </citation>
    <scope>NUCLEOTIDE SEQUENCE [LARGE SCALE GENOMIC DNA]</scope>
</reference>
<dbReference type="SUPFAM" id="SSF57845">
    <property type="entry name" value="B-box zinc-binding domain"/>
    <property type="match status" value="1"/>
</dbReference>
<gene>
    <name evidence="2" type="ORF">EI555_005922</name>
</gene>
<dbReference type="EMBL" id="RWIC01000695">
    <property type="protein sequence ID" value="TKC40906.1"/>
    <property type="molecule type" value="Genomic_DNA"/>
</dbReference>